<organism evidence="4 5">
    <name type="scientific">Salinarimonas ramus</name>
    <dbReference type="NCBI Taxonomy" id="690164"/>
    <lineage>
        <taxon>Bacteria</taxon>
        <taxon>Pseudomonadati</taxon>
        <taxon>Pseudomonadota</taxon>
        <taxon>Alphaproteobacteria</taxon>
        <taxon>Hyphomicrobiales</taxon>
        <taxon>Salinarimonadaceae</taxon>
        <taxon>Salinarimonas</taxon>
    </lineage>
</organism>
<keyword evidence="1 2" id="KW-0238">DNA-binding</keyword>
<dbReference type="EMBL" id="BMMF01000007">
    <property type="protein sequence ID" value="GGK38876.1"/>
    <property type="molecule type" value="Genomic_DNA"/>
</dbReference>
<dbReference type="InterPro" id="IPR036388">
    <property type="entry name" value="WH-like_DNA-bd_sf"/>
</dbReference>
<dbReference type="GO" id="GO:0006355">
    <property type="term" value="P:regulation of DNA-templated transcription"/>
    <property type="evidence" value="ECO:0007669"/>
    <property type="project" value="InterPro"/>
</dbReference>
<dbReference type="GO" id="GO:0000160">
    <property type="term" value="P:phosphorelay signal transduction system"/>
    <property type="evidence" value="ECO:0007669"/>
    <property type="project" value="InterPro"/>
</dbReference>
<evidence type="ECO:0000256" key="1">
    <source>
        <dbReference type="ARBA" id="ARBA00023125"/>
    </source>
</evidence>
<dbReference type="AlphaFoldDB" id="A0A917QA20"/>
<gene>
    <name evidence="4" type="ORF">GCM10011322_27450</name>
</gene>
<reference evidence="4 5" key="1">
    <citation type="journal article" date="2014" name="Int. J. Syst. Evol. Microbiol.">
        <title>Complete genome sequence of Corynebacterium casei LMG S-19264T (=DSM 44701T), isolated from a smear-ripened cheese.</title>
        <authorList>
            <consortium name="US DOE Joint Genome Institute (JGI-PGF)"/>
            <person name="Walter F."/>
            <person name="Albersmeier A."/>
            <person name="Kalinowski J."/>
            <person name="Ruckert C."/>
        </authorList>
    </citation>
    <scope>NUCLEOTIDE SEQUENCE [LARGE SCALE GENOMIC DNA]</scope>
    <source>
        <strain evidence="4 5">CGMCC 1.9161</strain>
    </source>
</reference>
<evidence type="ECO:0000259" key="3">
    <source>
        <dbReference type="PROSITE" id="PS51755"/>
    </source>
</evidence>
<dbReference type="InterPro" id="IPR016032">
    <property type="entry name" value="Sig_transdc_resp-reg_C-effctor"/>
</dbReference>
<proteinExistence type="predicted"/>
<dbReference type="GO" id="GO:0003677">
    <property type="term" value="F:DNA binding"/>
    <property type="evidence" value="ECO:0007669"/>
    <property type="project" value="UniProtKB-UniRule"/>
</dbReference>
<dbReference type="Pfam" id="PF00486">
    <property type="entry name" value="Trans_reg_C"/>
    <property type="match status" value="1"/>
</dbReference>
<dbReference type="InterPro" id="IPR001867">
    <property type="entry name" value="OmpR/PhoB-type_DNA-bd"/>
</dbReference>
<evidence type="ECO:0000313" key="5">
    <source>
        <dbReference type="Proteomes" id="UP000600449"/>
    </source>
</evidence>
<dbReference type="Proteomes" id="UP000600449">
    <property type="component" value="Unassembled WGS sequence"/>
</dbReference>
<accession>A0A917QA20</accession>
<name>A0A917QA20_9HYPH</name>
<dbReference type="Gene3D" id="1.10.10.10">
    <property type="entry name" value="Winged helix-like DNA-binding domain superfamily/Winged helix DNA-binding domain"/>
    <property type="match status" value="1"/>
</dbReference>
<dbReference type="PROSITE" id="PS51755">
    <property type="entry name" value="OMPR_PHOB"/>
    <property type="match status" value="1"/>
</dbReference>
<feature type="DNA-binding region" description="OmpR/PhoB-type" evidence="2">
    <location>
        <begin position="1"/>
        <end position="48"/>
    </location>
</feature>
<sequence>MRHAGRVITHGKILRAVGGPPHLHDTQYLRVYVKALRQKLEAPPALRR</sequence>
<feature type="domain" description="OmpR/PhoB-type" evidence="3">
    <location>
        <begin position="1"/>
        <end position="48"/>
    </location>
</feature>
<evidence type="ECO:0000313" key="4">
    <source>
        <dbReference type="EMBL" id="GGK38876.1"/>
    </source>
</evidence>
<comment type="caution">
    <text evidence="4">The sequence shown here is derived from an EMBL/GenBank/DDBJ whole genome shotgun (WGS) entry which is preliminary data.</text>
</comment>
<keyword evidence="5" id="KW-1185">Reference proteome</keyword>
<evidence type="ECO:0000256" key="2">
    <source>
        <dbReference type="PROSITE-ProRule" id="PRU01091"/>
    </source>
</evidence>
<dbReference type="SUPFAM" id="SSF46894">
    <property type="entry name" value="C-terminal effector domain of the bipartite response regulators"/>
    <property type="match status" value="1"/>
</dbReference>
<protein>
    <recommendedName>
        <fullName evidence="3">OmpR/PhoB-type domain-containing protein</fullName>
    </recommendedName>
</protein>